<evidence type="ECO:0000313" key="5">
    <source>
        <dbReference type="EMBL" id="ATZ49217.1"/>
    </source>
</evidence>
<dbReference type="VEuPathDB" id="FungiDB:Bcin04g03940"/>
<dbReference type="GO" id="GO:0016491">
    <property type="term" value="F:oxidoreductase activity"/>
    <property type="evidence" value="ECO:0007669"/>
    <property type="project" value="UniProtKB-KW"/>
</dbReference>
<sequence length="314" mass="34152">MDFVEVAIIGGGPAGLTAAGALARQLHTAVVFDTQTYRNKNSTHMHMVPTWDHKDPKDFRAATKESILARYSTIQFLDIGVTSIEKKTDSHFVLVDANAKEWSFRKIILTIGMTDTFPDIEGYAELWTKRIFHCLFCFGYEDRGAKSTGVLVVPPISPMTGIHMVIAANAAQLSYEVTLYTHGDEALAEQLSPLAKAPFKIDTRKIQRLVDNGGSSITIQFTDDSVKEEAFLVHNPKTTVQGPFIEQLGLDVSPTGDILAPPPFHQTSVQGVFAAGDCITPYKATPAAIASGCNSAVALTAQLQAEKHSFPPLF</sequence>
<dbReference type="GeneID" id="5438100"/>
<dbReference type="PRINTS" id="PR00469">
    <property type="entry name" value="PNDRDTASEII"/>
</dbReference>
<dbReference type="RefSeq" id="XP_001557506.1">
    <property type="nucleotide sequence ID" value="XM_001557456.2"/>
</dbReference>
<comment type="similarity">
    <text evidence="1">Belongs to the class-II pyridine nucleotide-disulfide oxidoreductase family.</text>
</comment>
<proteinExistence type="inferred from homology"/>
<keyword evidence="6" id="KW-1185">Reference proteome</keyword>
<evidence type="ECO:0000256" key="3">
    <source>
        <dbReference type="ARBA" id="ARBA00023002"/>
    </source>
</evidence>
<dbReference type="SUPFAM" id="SSF51905">
    <property type="entry name" value="FAD/NAD(P)-binding domain"/>
    <property type="match status" value="1"/>
</dbReference>
<dbReference type="AlphaFoldDB" id="A0A384JFN0"/>
<dbReference type="OrthoDB" id="10260355at2759"/>
<reference evidence="5 6" key="2">
    <citation type="journal article" date="2012" name="Eukaryot. Cell">
        <title>Genome update of Botrytis cinerea strains B05.10 and T4.</title>
        <authorList>
            <person name="Staats M."/>
            <person name="van Kan J.A."/>
        </authorList>
    </citation>
    <scope>NUCLEOTIDE SEQUENCE [LARGE SCALE GENOMIC DNA]</scope>
    <source>
        <strain evidence="5 6">B05.10</strain>
    </source>
</reference>
<dbReference type="EMBL" id="CP009808">
    <property type="protein sequence ID" value="ATZ49217.1"/>
    <property type="molecule type" value="Genomic_DNA"/>
</dbReference>
<dbReference type="PRINTS" id="PR00368">
    <property type="entry name" value="FADPNR"/>
</dbReference>
<reference evidence="5 6" key="1">
    <citation type="journal article" date="2011" name="PLoS Genet.">
        <title>Genomic analysis of the necrotrophic fungal pathogens Sclerotinia sclerotiorum and Botrytis cinerea.</title>
        <authorList>
            <person name="Amselem J."/>
            <person name="Cuomo C.A."/>
            <person name="van Kan J.A."/>
            <person name="Viaud M."/>
            <person name="Benito E.P."/>
            <person name="Couloux A."/>
            <person name="Coutinho P.M."/>
            <person name="de Vries R.P."/>
            <person name="Dyer P.S."/>
            <person name="Fillinger S."/>
            <person name="Fournier E."/>
            <person name="Gout L."/>
            <person name="Hahn M."/>
            <person name="Kohn L."/>
            <person name="Lapalu N."/>
            <person name="Plummer K.M."/>
            <person name="Pradier J.M."/>
            <person name="Quevillon E."/>
            <person name="Sharon A."/>
            <person name="Simon A."/>
            <person name="ten Have A."/>
            <person name="Tudzynski B."/>
            <person name="Tudzynski P."/>
            <person name="Wincker P."/>
            <person name="Andrew M."/>
            <person name="Anthouard V."/>
            <person name="Beever R.E."/>
            <person name="Beffa R."/>
            <person name="Benoit I."/>
            <person name="Bouzid O."/>
            <person name="Brault B."/>
            <person name="Chen Z."/>
            <person name="Choquer M."/>
            <person name="Collemare J."/>
            <person name="Cotton P."/>
            <person name="Danchin E.G."/>
            <person name="Da Silva C."/>
            <person name="Gautier A."/>
            <person name="Giraud C."/>
            <person name="Giraud T."/>
            <person name="Gonzalez C."/>
            <person name="Grossetete S."/>
            <person name="Guldener U."/>
            <person name="Henrissat B."/>
            <person name="Howlett B.J."/>
            <person name="Kodira C."/>
            <person name="Kretschmer M."/>
            <person name="Lappartient A."/>
            <person name="Leroch M."/>
            <person name="Levis C."/>
            <person name="Mauceli E."/>
            <person name="Neuveglise C."/>
            <person name="Oeser B."/>
            <person name="Pearson M."/>
            <person name="Poulain J."/>
            <person name="Poussereau N."/>
            <person name="Quesneville H."/>
            <person name="Rascle C."/>
            <person name="Schumacher J."/>
            <person name="Segurens B."/>
            <person name="Sexton A."/>
            <person name="Silva E."/>
            <person name="Sirven C."/>
            <person name="Soanes D.M."/>
            <person name="Talbot N.J."/>
            <person name="Templeton M."/>
            <person name="Yandava C."/>
            <person name="Yarden O."/>
            <person name="Zeng Q."/>
            <person name="Rollins J.A."/>
            <person name="Lebrun M.H."/>
            <person name="Dickman M."/>
        </authorList>
    </citation>
    <scope>NUCLEOTIDE SEQUENCE [LARGE SCALE GENOMIC DNA]</scope>
    <source>
        <strain evidence="5 6">B05.10</strain>
    </source>
</reference>
<name>A0A384JFN0_BOTFB</name>
<dbReference type="Proteomes" id="UP000001798">
    <property type="component" value="Chromosome 4"/>
</dbReference>
<feature type="domain" description="FAD/NAD(P)-binding" evidence="4">
    <location>
        <begin position="5"/>
        <end position="292"/>
    </location>
</feature>
<organism evidence="5 6">
    <name type="scientific">Botryotinia fuckeliana (strain B05.10)</name>
    <name type="common">Noble rot fungus</name>
    <name type="synonym">Botrytis cinerea</name>
    <dbReference type="NCBI Taxonomy" id="332648"/>
    <lineage>
        <taxon>Eukaryota</taxon>
        <taxon>Fungi</taxon>
        <taxon>Dikarya</taxon>
        <taxon>Ascomycota</taxon>
        <taxon>Pezizomycotina</taxon>
        <taxon>Leotiomycetes</taxon>
        <taxon>Helotiales</taxon>
        <taxon>Sclerotiniaceae</taxon>
        <taxon>Botrytis</taxon>
    </lineage>
</organism>
<evidence type="ECO:0000259" key="4">
    <source>
        <dbReference type="Pfam" id="PF07992"/>
    </source>
</evidence>
<accession>A0A384JFN0</accession>
<reference evidence="5 6" key="3">
    <citation type="journal article" date="2017" name="Mol. Plant Pathol.">
        <title>A gapless genome sequence of the fungus Botrytis cinerea.</title>
        <authorList>
            <person name="Van Kan J.A."/>
            <person name="Stassen J.H."/>
            <person name="Mosbach A."/>
            <person name="Van Der Lee T.A."/>
            <person name="Faino L."/>
            <person name="Farmer A.D."/>
            <person name="Papasotiriou D.G."/>
            <person name="Zhou S."/>
            <person name="Seidl M.F."/>
            <person name="Cottam E."/>
            <person name="Edel D."/>
            <person name="Hahn M."/>
            <person name="Schwartz D.C."/>
            <person name="Dietrich R.A."/>
            <person name="Widdison S."/>
            <person name="Scalliet G."/>
        </authorList>
    </citation>
    <scope>NUCLEOTIDE SEQUENCE [LARGE SCALE GENOMIC DNA]</scope>
    <source>
        <strain evidence="5 6">B05.10</strain>
    </source>
</reference>
<evidence type="ECO:0000313" key="6">
    <source>
        <dbReference type="Proteomes" id="UP000001798"/>
    </source>
</evidence>
<evidence type="ECO:0000256" key="1">
    <source>
        <dbReference type="ARBA" id="ARBA00009333"/>
    </source>
</evidence>
<evidence type="ECO:0000256" key="2">
    <source>
        <dbReference type="ARBA" id="ARBA00022630"/>
    </source>
</evidence>
<keyword evidence="3" id="KW-0560">Oxidoreductase</keyword>
<gene>
    <name evidence="5" type="ORF">BCIN_04g03940</name>
</gene>
<dbReference type="KEGG" id="bfu:BCIN_04g03940"/>
<dbReference type="Pfam" id="PF07992">
    <property type="entry name" value="Pyr_redox_2"/>
    <property type="match status" value="1"/>
</dbReference>
<dbReference type="InterPro" id="IPR023753">
    <property type="entry name" value="FAD/NAD-binding_dom"/>
</dbReference>
<dbReference type="OMA" id="QHMHNVL"/>
<dbReference type="Gene3D" id="3.50.50.60">
    <property type="entry name" value="FAD/NAD(P)-binding domain"/>
    <property type="match status" value="2"/>
</dbReference>
<dbReference type="InterPro" id="IPR050097">
    <property type="entry name" value="Ferredoxin-NADP_redctase_2"/>
</dbReference>
<protein>
    <recommendedName>
        <fullName evidence="4">FAD/NAD(P)-binding domain-containing protein</fullName>
    </recommendedName>
</protein>
<keyword evidence="2" id="KW-0285">Flavoprotein</keyword>
<dbReference type="GO" id="GO:0097237">
    <property type="term" value="P:cellular response to toxic substance"/>
    <property type="evidence" value="ECO:0007669"/>
    <property type="project" value="UniProtKB-ARBA"/>
</dbReference>
<dbReference type="InterPro" id="IPR036188">
    <property type="entry name" value="FAD/NAD-bd_sf"/>
</dbReference>
<dbReference type="PANTHER" id="PTHR48105">
    <property type="entry name" value="THIOREDOXIN REDUCTASE 1-RELATED-RELATED"/>
    <property type="match status" value="1"/>
</dbReference>